<reference evidence="3 4" key="1">
    <citation type="submission" date="2018-12" db="EMBL/GenBank/DDBJ databases">
        <authorList>
            <consortium name="Pathogen Informatics"/>
        </authorList>
    </citation>
    <scope>NUCLEOTIDE SEQUENCE [LARGE SCALE GENOMIC DNA]</scope>
    <source>
        <strain evidence="3 4">NCTC10437</strain>
    </source>
</reference>
<proteinExistence type="inferred from homology"/>
<dbReference type="AlphaFoldDB" id="A0A3S4RZW1"/>
<dbReference type="SUPFAM" id="SSF52402">
    <property type="entry name" value="Adenine nucleotide alpha hydrolases-like"/>
    <property type="match status" value="2"/>
</dbReference>
<dbReference type="OrthoDB" id="3174546at2"/>
<organism evidence="3 4">
    <name type="scientific">Mycolicibacterium aurum</name>
    <name type="common">Mycobacterium aurum</name>
    <dbReference type="NCBI Taxonomy" id="1791"/>
    <lineage>
        <taxon>Bacteria</taxon>
        <taxon>Bacillati</taxon>
        <taxon>Actinomycetota</taxon>
        <taxon>Actinomycetes</taxon>
        <taxon>Mycobacteriales</taxon>
        <taxon>Mycobacteriaceae</taxon>
        <taxon>Mycolicibacterium</taxon>
    </lineage>
</organism>
<feature type="domain" description="UspA" evidence="2">
    <location>
        <begin position="160"/>
        <end position="294"/>
    </location>
</feature>
<dbReference type="PRINTS" id="PR01438">
    <property type="entry name" value="UNVRSLSTRESS"/>
</dbReference>
<dbReference type="RefSeq" id="WP_048633006.1">
    <property type="nucleotide sequence ID" value="NZ_CVQQ01000009.1"/>
</dbReference>
<dbReference type="Pfam" id="PF00582">
    <property type="entry name" value="Usp"/>
    <property type="match status" value="2"/>
</dbReference>
<dbReference type="EMBL" id="LR134356">
    <property type="protein sequence ID" value="VEG56520.1"/>
    <property type="molecule type" value="Genomic_DNA"/>
</dbReference>
<evidence type="ECO:0000313" key="3">
    <source>
        <dbReference type="EMBL" id="VEG56520.1"/>
    </source>
</evidence>
<sequence>MTGPGTEGEILVGVDGSATSAAAVEWAARDAELRGRPLRLVHVVPPIVMPRTPWPELPVAYARYADDLARQITHHSCSLAVAATSPGYASRITTEIIGGPIVPTLLGLSKAADMVVVGCIGETAATRALMGSVSSSLVHRAHCPVAVIHGEHLPSSEAPVLVGMDGSSASELATAIAFGEASYRGVDLVALHAWSDMGPLGFPDFDWAPIDWRNVKEYTENEFSRHLSGWQERYPEVRVTPIVVCDRPTNRLLEQADSAQLIVVGGHGRGAATGVHSGSVSNAIVHSAQIPVIVAQRG</sequence>
<dbReference type="PANTHER" id="PTHR46268">
    <property type="entry name" value="STRESS RESPONSE PROTEIN NHAX"/>
    <property type="match status" value="1"/>
</dbReference>
<name>A0A3S4RZW1_MYCAU</name>
<dbReference type="Gene3D" id="3.40.50.620">
    <property type="entry name" value="HUPs"/>
    <property type="match status" value="2"/>
</dbReference>
<protein>
    <submittedName>
        <fullName evidence="3">Universal stress protein UspA-like protein</fullName>
    </submittedName>
</protein>
<dbReference type="InterPro" id="IPR014729">
    <property type="entry name" value="Rossmann-like_a/b/a_fold"/>
</dbReference>
<feature type="domain" description="UspA" evidence="2">
    <location>
        <begin position="10"/>
        <end position="149"/>
    </location>
</feature>
<comment type="similarity">
    <text evidence="1">Belongs to the universal stress protein A family.</text>
</comment>
<evidence type="ECO:0000259" key="2">
    <source>
        <dbReference type="Pfam" id="PF00582"/>
    </source>
</evidence>
<evidence type="ECO:0000313" key="4">
    <source>
        <dbReference type="Proteomes" id="UP000279306"/>
    </source>
</evidence>
<gene>
    <name evidence="3" type="ORF">NCTC10437_03561</name>
</gene>
<dbReference type="InterPro" id="IPR006015">
    <property type="entry name" value="Universal_stress_UspA"/>
</dbReference>
<accession>A0A3S4RZW1</accession>
<dbReference type="PANTHER" id="PTHR46268:SF6">
    <property type="entry name" value="UNIVERSAL STRESS PROTEIN UP12"/>
    <property type="match status" value="1"/>
</dbReference>
<keyword evidence="4" id="KW-1185">Reference proteome</keyword>
<dbReference type="STRING" id="1791.GCA_001049355_03110"/>
<dbReference type="CDD" id="cd23944">
    <property type="entry name" value="USP_Rv2623_repeat1"/>
    <property type="match status" value="1"/>
</dbReference>
<dbReference type="Proteomes" id="UP000279306">
    <property type="component" value="Chromosome"/>
</dbReference>
<evidence type="ECO:0000256" key="1">
    <source>
        <dbReference type="ARBA" id="ARBA00008791"/>
    </source>
</evidence>
<dbReference type="InterPro" id="IPR006016">
    <property type="entry name" value="UspA"/>
</dbReference>
<dbReference type="KEGG" id="mauu:NCTC10437_03561"/>